<protein>
    <recommendedName>
        <fullName evidence="1">site-specific DNA-methyltransferase (adenine-specific)</fullName>
        <ecNumber evidence="1">2.1.1.72</ecNumber>
    </recommendedName>
</protein>
<dbReference type="GO" id="GO:0008170">
    <property type="term" value="F:N-methyltransferase activity"/>
    <property type="evidence" value="ECO:0007669"/>
    <property type="project" value="InterPro"/>
</dbReference>
<dbReference type="SUPFAM" id="SSF53335">
    <property type="entry name" value="S-adenosyl-L-methionine-dependent methyltransferases"/>
    <property type="match status" value="1"/>
</dbReference>
<evidence type="ECO:0000259" key="7">
    <source>
        <dbReference type="Pfam" id="PF02384"/>
    </source>
</evidence>
<dbReference type="InterPro" id="IPR003356">
    <property type="entry name" value="DNA_methylase_A-5"/>
</dbReference>
<dbReference type="Gene3D" id="3.40.50.150">
    <property type="entry name" value="Vaccinia Virus protein VP39"/>
    <property type="match status" value="1"/>
</dbReference>
<keyword evidence="4" id="KW-0949">S-adenosyl-L-methionine</keyword>
<dbReference type="InterPro" id="IPR029063">
    <property type="entry name" value="SAM-dependent_MTases_sf"/>
</dbReference>
<comment type="caution">
    <text evidence="8">The sequence shown here is derived from an EMBL/GenBank/DDBJ whole genome shotgun (WGS) entry which is preliminary data.</text>
</comment>
<feature type="non-terminal residue" evidence="8">
    <location>
        <position position="1"/>
    </location>
</feature>
<dbReference type="GO" id="GO:0003677">
    <property type="term" value="F:DNA binding"/>
    <property type="evidence" value="ECO:0007669"/>
    <property type="project" value="InterPro"/>
</dbReference>
<evidence type="ECO:0000256" key="2">
    <source>
        <dbReference type="ARBA" id="ARBA00022603"/>
    </source>
</evidence>
<organism evidence="8">
    <name type="scientific">termite gut metagenome</name>
    <dbReference type="NCBI Taxonomy" id="433724"/>
    <lineage>
        <taxon>unclassified sequences</taxon>
        <taxon>metagenomes</taxon>
        <taxon>organismal metagenomes</taxon>
    </lineage>
</organism>
<dbReference type="GO" id="GO:0009007">
    <property type="term" value="F:site-specific DNA-methyltransferase (adenine-specific) activity"/>
    <property type="evidence" value="ECO:0007669"/>
    <property type="project" value="UniProtKB-EC"/>
</dbReference>
<dbReference type="PRINTS" id="PR00507">
    <property type="entry name" value="N12N6MTFRASE"/>
</dbReference>
<dbReference type="GO" id="GO:0032259">
    <property type="term" value="P:methylation"/>
    <property type="evidence" value="ECO:0007669"/>
    <property type="project" value="UniProtKB-KW"/>
</dbReference>
<dbReference type="AlphaFoldDB" id="A0A5J4P4P8"/>
<proteinExistence type="predicted"/>
<gene>
    <name evidence="8" type="ORF">EZS27_044037</name>
</gene>
<dbReference type="Pfam" id="PF02384">
    <property type="entry name" value="N6_Mtase"/>
    <property type="match status" value="1"/>
</dbReference>
<comment type="catalytic activity">
    <reaction evidence="6">
        <text>a 2'-deoxyadenosine in DNA + S-adenosyl-L-methionine = an N(6)-methyl-2'-deoxyadenosine in DNA + S-adenosyl-L-homocysteine + H(+)</text>
        <dbReference type="Rhea" id="RHEA:15197"/>
        <dbReference type="Rhea" id="RHEA-COMP:12418"/>
        <dbReference type="Rhea" id="RHEA-COMP:12419"/>
        <dbReference type="ChEBI" id="CHEBI:15378"/>
        <dbReference type="ChEBI" id="CHEBI:57856"/>
        <dbReference type="ChEBI" id="CHEBI:59789"/>
        <dbReference type="ChEBI" id="CHEBI:90615"/>
        <dbReference type="ChEBI" id="CHEBI:90616"/>
        <dbReference type="EC" id="2.1.1.72"/>
    </reaction>
</comment>
<evidence type="ECO:0000256" key="1">
    <source>
        <dbReference type="ARBA" id="ARBA00011900"/>
    </source>
</evidence>
<dbReference type="InterPro" id="IPR051537">
    <property type="entry name" value="DNA_Adenine_Mtase"/>
</dbReference>
<keyword evidence="2 8" id="KW-0489">Methyltransferase</keyword>
<evidence type="ECO:0000256" key="4">
    <source>
        <dbReference type="ARBA" id="ARBA00022691"/>
    </source>
</evidence>
<evidence type="ECO:0000256" key="5">
    <source>
        <dbReference type="ARBA" id="ARBA00022747"/>
    </source>
</evidence>
<accession>A0A5J4P4P8</accession>
<dbReference type="EMBL" id="SNRY01011611">
    <property type="protein sequence ID" value="KAA6304316.1"/>
    <property type="molecule type" value="Genomic_DNA"/>
</dbReference>
<keyword evidence="3 8" id="KW-0808">Transferase</keyword>
<dbReference type="PANTHER" id="PTHR42933">
    <property type="entry name" value="SLR6095 PROTEIN"/>
    <property type="match status" value="1"/>
</dbReference>
<evidence type="ECO:0000256" key="6">
    <source>
        <dbReference type="ARBA" id="ARBA00047942"/>
    </source>
</evidence>
<evidence type="ECO:0000313" key="8">
    <source>
        <dbReference type="EMBL" id="KAA6304316.1"/>
    </source>
</evidence>
<sequence length="140" mass="15996">LAKIAEDTKSGAGQYFTPRALINAMVKCVNPEKRKTIADPCCGSGGFLLAAKSFITQKYEKQLDRNDKEFLKYHTFRGWEIVQSTYRLCLMNLFLHHISDFEGVPPIIRNDSLLSDPGERFDYVLTNTSNKRSLDLRLPH</sequence>
<dbReference type="GO" id="GO:0009307">
    <property type="term" value="P:DNA restriction-modification system"/>
    <property type="evidence" value="ECO:0007669"/>
    <property type="project" value="UniProtKB-KW"/>
</dbReference>
<evidence type="ECO:0000256" key="3">
    <source>
        <dbReference type="ARBA" id="ARBA00022679"/>
    </source>
</evidence>
<feature type="domain" description="DNA methylase adenine-specific" evidence="7">
    <location>
        <begin position="1"/>
        <end position="128"/>
    </location>
</feature>
<dbReference type="PANTHER" id="PTHR42933:SF4">
    <property type="entry name" value="TYPE I RESTRICTION ENZYME ECOKI METHYLASE SUBUNIT"/>
    <property type="match status" value="1"/>
</dbReference>
<name>A0A5J4P4P8_9ZZZZ</name>
<reference evidence="8" key="1">
    <citation type="submission" date="2019-03" db="EMBL/GenBank/DDBJ databases">
        <title>Single cell metagenomics reveals metabolic interactions within the superorganism composed of flagellate Streblomastix strix and complex community of Bacteroidetes bacteria on its surface.</title>
        <authorList>
            <person name="Treitli S.C."/>
            <person name="Kolisko M."/>
            <person name="Husnik F."/>
            <person name="Keeling P."/>
            <person name="Hampl V."/>
        </authorList>
    </citation>
    <scope>NUCLEOTIDE SEQUENCE</scope>
    <source>
        <strain evidence="8">STM</strain>
    </source>
</reference>
<dbReference type="EC" id="2.1.1.72" evidence="1"/>
<keyword evidence="5" id="KW-0680">Restriction system</keyword>